<keyword evidence="2" id="KW-1185">Reference proteome</keyword>
<dbReference type="AlphaFoldDB" id="A0A1C7LMP9"/>
<comment type="caution">
    <text evidence="1">The sequence shown here is derived from an EMBL/GenBank/DDBJ whole genome shotgun (WGS) entry which is preliminary data.</text>
</comment>
<sequence length="66" mass="7307">MADYLIRLVSTSNPNGATGIDWPPYTEGAPHLLDFLDGNVSLKIGEDTFRREATEFVTELSLAHSR</sequence>
<evidence type="ECO:0000313" key="1">
    <source>
        <dbReference type="EMBL" id="OBZ65466.1"/>
    </source>
</evidence>
<proteinExistence type="predicted"/>
<organism evidence="1 2">
    <name type="scientific">Grifola frondosa</name>
    <name type="common">Maitake</name>
    <name type="synonym">Polyporus frondosus</name>
    <dbReference type="NCBI Taxonomy" id="5627"/>
    <lineage>
        <taxon>Eukaryota</taxon>
        <taxon>Fungi</taxon>
        <taxon>Dikarya</taxon>
        <taxon>Basidiomycota</taxon>
        <taxon>Agaricomycotina</taxon>
        <taxon>Agaricomycetes</taxon>
        <taxon>Polyporales</taxon>
        <taxon>Grifolaceae</taxon>
        <taxon>Grifola</taxon>
    </lineage>
</organism>
<protein>
    <submittedName>
        <fullName evidence="1">Uncharacterized protein</fullName>
    </submittedName>
</protein>
<gene>
    <name evidence="1" type="ORF">A0H81_14552</name>
</gene>
<dbReference type="STRING" id="5627.A0A1C7LMP9"/>
<dbReference type="EMBL" id="LUGG01000044">
    <property type="protein sequence ID" value="OBZ65466.1"/>
    <property type="molecule type" value="Genomic_DNA"/>
</dbReference>
<dbReference type="Proteomes" id="UP000092993">
    <property type="component" value="Unassembled WGS sequence"/>
</dbReference>
<evidence type="ECO:0000313" key="2">
    <source>
        <dbReference type="Proteomes" id="UP000092993"/>
    </source>
</evidence>
<name>A0A1C7LMP9_GRIFR</name>
<reference evidence="1 2" key="1">
    <citation type="submission" date="2016-03" db="EMBL/GenBank/DDBJ databases">
        <title>Whole genome sequencing of Grifola frondosa 9006-11.</title>
        <authorList>
            <person name="Min B."/>
            <person name="Park H."/>
            <person name="Kim J.-G."/>
            <person name="Cho H."/>
            <person name="Oh Y.-L."/>
            <person name="Kong W.-S."/>
            <person name="Choi I.-G."/>
        </authorList>
    </citation>
    <scope>NUCLEOTIDE SEQUENCE [LARGE SCALE GENOMIC DNA]</scope>
    <source>
        <strain evidence="1 2">9006-11</strain>
    </source>
</reference>
<accession>A0A1C7LMP9</accession>